<evidence type="ECO:0000256" key="4">
    <source>
        <dbReference type="ARBA" id="ARBA00022670"/>
    </source>
</evidence>
<keyword evidence="11 14" id="KW-0482">Metalloprotease</keyword>
<feature type="transmembrane region" description="Helical" evidence="14">
    <location>
        <begin position="106"/>
        <end position="127"/>
    </location>
</feature>
<accession>A0AAV3XIK2</accession>
<evidence type="ECO:0000259" key="18">
    <source>
        <dbReference type="PROSITE" id="PS51371"/>
    </source>
</evidence>
<comment type="subcellular location">
    <subcellularLocation>
        <location evidence="1 14">Cell membrane</location>
        <topology evidence="1 14">Multi-pass membrane protein</topology>
    </subcellularLocation>
</comment>
<dbReference type="PROSITE" id="PS51371">
    <property type="entry name" value="CBS"/>
    <property type="match status" value="1"/>
</dbReference>
<dbReference type="Proteomes" id="UP001050975">
    <property type="component" value="Unassembled WGS sequence"/>
</dbReference>
<feature type="binding site" evidence="16">
    <location>
        <position position="65"/>
    </location>
    <ligand>
        <name>Zn(2+)</name>
        <dbReference type="ChEBI" id="CHEBI:29105"/>
        <note>catalytic</note>
    </ligand>
</feature>
<keyword evidence="20" id="KW-1185">Reference proteome</keyword>
<evidence type="ECO:0000256" key="16">
    <source>
        <dbReference type="PIRSR" id="PIRSR006404-2"/>
    </source>
</evidence>
<evidence type="ECO:0000256" key="11">
    <source>
        <dbReference type="ARBA" id="ARBA00023049"/>
    </source>
</evidence>
<dbReference type="GO" id="GO:0005886">
    <property type="term" value="C:plasma membrane"/>
    <property type="evidence" value="ECO:0007669"/>
    <property type="project" value="UniProtKB-SubCell"/>
</dbReference>
<evidence type="ECO:0000256" key="10">
    <source>
        <dbReference type="ARBA" id="ARBA00022989"/>
    </source>
</evidence>
<keyword evidence="9 14" id="KW-0862">Zinc</keyword>
<evidence type="ECO:0000256" key="1">
    <source>
        <dbReference type="ARBA" id="ARBA00004651"/>
    </source>
</evidence>
<dbReference type="SUPFAM" id="SSF54631">
    <property type="entry name" value="CBS-domain pair"/>
    <property type="match status" value="1"/>
</dbReference>
<dbReference type="GO" id="GO:0006508">
    <property type="term" value="P:proteolysis"/>
    <property type="evidence" value="ECO:0007669"/>
    <property type="project" value="UniProtKB-KW"/>
</dbReference>
<keyword evidence="5 14" id="KW-0812">Transmembrane</keyword>
<keyword evidence="12 17" id="KW-0129">CBS domain</keyword>
<dbReference type="InterPro" id="IPR000644">
    <property type="entry name" value="CBS_dom"/>
</dbReference>
<dbReference type="InterPro" id="IPR046342">
    <property type="entry name" value="CBS_dom_sf"/>
</dbReference>
<dbReference type="PIRSF" id="PIRSF006404">
    <property type="entry name" value="UCP006404_Pept_M50_CBS"/>
    <property type="match status" value="1"/>
</dbReference>
<dbReference type="CDD" id="cd06164">
    <property type="entry name" value="S2P-M50_SpoIVFB_CBS"/>
    <property type="match status" value="1"/>
</dbReference>
<keyword evidence="8 14" id="KW-0378">Hydrolase</keyword>
<sequence>MQAGWRIGSIFGIPLNIDPSWLIILGFFTFANGLDLVSENPEWGFLAWVTGFLIALLLFVSVLLHELGHSLVARSQGIKVNSITLFLFGGIAAIDRESQTPGQAFQVAIAGPLVSLTLFALLSILFFQIPQSSPAGVVVGNLAQINLVLGLFNLIPGLPLDGGQILKAAVWKITGDRFSGVHWAARAGQILGWLAIISGLFFAFTTEEFGFFWIALLGWFVLRNATAYDTMTNLQETLLQLTAADAMTREFRVIDAHMTLRQFADDYLLEAKEAQVYFAASDGRYRGLVSAEDLRSVERSLWETQTVHTIAKPLDQIDTVEEKSSLVDAINKLETKQLRRITVLSPAGAVAGIIDRGDIVKAIATALKFSIPEAQIKRIKQEGSYPGGFPIPAIAKATAEAQQQQTPSELTSASK</sequence>
<keyword evidence="6 14" id="KW-0479">Metal-binding</keyword>
<comment type="similarity">
    <text evidence="2 14">Belongs to the peptidase M50B family.</text>
</comment>
<dbReference type="GO" id="GO:0008237">
    <property type="term" value="F:metallopeptidase activity"/>
    <property type="evidence" value="ECO:0007669"/>
    <property type="project" value="UniProtKB-UniRule"/>
</dbReference>
<keyword evidence="3 14" id="KW-1003">Cell membrane</keyword>
<evidence type="ECO:0000256" key="8">
    <source>
        <dbReference type="ARBA" id="ARBA00022801"/>
    </source>
</evidence>
<evidence type="ECO:0000256" key="17">
    <source>
        <dbReference type="PROSITE-ProRule" id="PRU00703"/>
    </source>
</evidence>
<protein>
    <recommendedName>
        <fullName evidence="14">Zinc metalloprotease</fullName>
    </recommendedName>
</protein>
<comment type="caution">
    <text evidence="19">The sequence shown here is derived from an EMBL/GenBank/DDBJ whole genome shotgun (WGS) entry which is preliminary data.</text>
</comment>
<feature type="transmembrane region" description="Helical" evidence="14">
    <location>
        <begin position="76"/>
        <end position="94"/>
    </location>
</feature>
<evidence type="ECO:0000256" key="9">
    <source>
        <dbReference type="ARBA" id="ARBA00022833"/>
    </source>
</evidence>
<evidence type="ECO:0000256" key="7">
    <source>
        <dbReference type="ARBA" id="ARBA00022737"/>
    </source>
</evidence>
<evidence type="ECO:0000256" key="14">
    <source>
        <dbReference type="PIRNR" id="PIRNR006404"/>
    </source>
</evidence>
<evidence type="ECO:0000256" key="5">
    <source>
        <dbReference type="ARBA" id="ARBA00022692"/>
    </source>
</evidence>
<evidence type="ECO:0000256" key="3">
    <source>
        <dbReference type="ARBA" id="ARBA00022475"/>
    </source>
</evidence>
<organism evidence="19 20">
    <name type="scientific">Microseira wollei NIES-4236</name>
    <dbReference type="NCBI Taxonomy" id="2530354"/>
    <lineage>
        <taxon>Bacteria</taxon>
        <taxon>Bacillati</taxon>
        <taxon>Cyanobacteriota</taxon>
        <taxon>Cyanophyceae</taxon>
        <taxon>Oscillatoriophycideae</taxon>
        <taxon>Aerosakkonematales</taxon>
        <taxon>Aerosakkonemataceae</taxon>
        <taxon>Microseira</taxon>
    </lineage>
</organism>
<reference evidence="19" key="1">
    <citation type="submission" date="2019-10" db="EMBL/GenBank/DDBJ databases">
        <title>Draft genome sequece of Microseira wollei NIES-4236.</title>
        <authorList>
            <person name="Yamaguchi H."/>
            <person name="Suzuki S."/>
            <person name="Kawachi M."/>
        </authorList>
    </citation>
    <scope>NUCLEOTIDE SEQUENCE</scope>
    <source>
        <strain evidence="19">NIES-4236</strain>
    </source>
</reference>
<feature type="domain" description="CBS" evidence="18">
    <location>
        <begin position="311"/>
        <end position="369"/>
    </location>
</feature>
<dbReference type="SMART" id="SM00116">
    <property type="entry name" value="CBS"/>
    <property type="match status" value="1"/>
</dbReference>
<feature type="active site" evidence="15">
    <location>
        <position position="66"/>
    </location>
</feature>
<feature type="transmembrane region" description="Helical" evidence="14">
    <location>
        <begin position="190"/>
        <end position="222"/>
    </location>
</feature>
<dbReference type="Pfam" id="PF02163">
    <property type="entry name" value="Peptidase_M50"/>
    <property type="match status" value="2"/>
</dbReference>
<dbReference type="EMBL" id="BLAY01000121">
    <property type="protein sequence ID" value="GET41421.1"/>
    <property type="molecule type" value="Genomic_DNA"/>
</dbReference>
<dbReference type="RefSeq" id="WP_226587709.1">
    <property type="nucleotide sequence ID" value="NZ_BLAY01000121.1"/>
</dbReference>
<dbReference type="InterPro" id="IPR008915">
    <property type="entry name" value="Peptidase_M50"/>
</dbReference>
<keyword evidence="13 14" id="KW-0472">Membrane</keyword>
<proteinExistence type="inferred from homology"/>
<dbReference type="InterPro" id="IPR016483">
    <property type="entry name" value="UCP006404_Pept_M50_CBS"/>
</dbReference>
<keyword evidence="10 14" id="KW-1133">Transmembrane helix</keyword>
<comment type="cofactor">
    <cofactor evidence="14 16">
        <name>Zn(2+)</name>
        <dbReference type="ChEBI" id="CHEBI:29105"/>
    </cofactor>
    <text evidence="14 16">Binds 1 zinc ion per subunit.</text>
</comment>
<gene>
    <name evidence="19" type="ORF">MiSe_62330</name>
</gene>
<evidence type="ECO:0000256" key="12">
    <source>
        <dbReference type="ARBA" id="ARBA00023122"/>
    </source>
</evidence>
<dbReference type="CDD" id="cd04639">
    <property type="entry name" value="CBS_pair_peptidase_M50"/>
    <property type="match status" value="1"/>
</dbReference>
<keyword evidence="4 14" id="KW-0645">Protease</keyword>
<evidence type="ECO:0000256" key="2">
    <source>
        <dbReference type="ARBA" id="ARBA00007931"/>
    </source>
</evidence>
<evidence type="ECO:0000256" key="15">
    <source>
        <dbReference type="PIRSR" id="PIRSR006404-1"/>
    </source>
</evidence>
<feature type="transmembrane region" description="Helical" evidence="14">
    <location>
        <begin position="134"/>
        <end position="155"/>
    </location>
</feature>
<dbReference type="AlphaFoldDB" id="A0AAV3XIK2"/>
<feature type="binding site" evidence="16">
    <location>
        <position position="69"/>
    </location>
    <ligand>
        <name>Zn(2+)</name>
        <dbReference type="ChEBI" id="CHEBI:29105"/>
        <note>catalytic</note>
    </ligand>
</feature>
<feature type="transmembrane region" description="Helical" evidence="14">
    <location>
        <begin position="7"/>
        <end position="31"/>
    </location>
</feature>
<feature type="transmembrane region" description="Helical" evidence="14">
    <location>
        <begin position="43"/>
        <end position="64"/>
    </location>
</feature>
<keyword evidence="7" id="KW-0677">Repeat</keyword>
<dbReference type="PANTHER" id="PTHR39188:SF3">
    <property type="entry name" value="STAGE IV SPORULATION PROTEIN FB"/>
    <property type="match status" value="1"/>
</dbReference>
<dbReference type="PANTHER" id="PTHR39188">
    <property type="entry name" value="MEMBRANE-ASSOCIATED ZINC METALLOPROTEASE M50B"/>
    <property type="match status" value="1"/>
</dbReference>
<feature type="binding site" evidence="16">
    <location>
        <position position="161"/>
    </location>
    <ligand>
        <name>Zn(2+)</name>
        <dbReference type="ChEBI" id="CHEBI:29105"/>
        <note>catalytic</note>
    </ligand>
</feature>
<evidence type="ECO:0000256" key="6">
    <source>
        <dbReference type="ARBA" id="ARBA00022723"/>
    </source>
</evidence>
<name>A0AAV3XIK2_9CYAN</name>
<evidence type="ECO:0000313" key="20">
    <source>
        <dbReference type="Proteomes" id="UP001050975"/>
    </source>
</evidence>
<evidence type="ECO:0000256" key="13">
    <source>
        <dbReference type="ARBA" id="ARBA00023136"/>
    </source>
</evidence>
<dbReference type="Gene3D" id="3.10.580.10">
    <property type="entry name" value="CBS-domain"/>
    <property type="match status" value="1"/>
</dbReference>
<dbReference type="Pfam" id="PF00571">
    <property type="entry name" value="CBS"/>
    <property type="match status" value="1"/>
</dbReference>
<dbReference type="GO" id="GO:0046872">
    <property type="term" value="F:metal ion binding"/>
    <property type="evidence" value="ECO:0007669"/>
    <property type="project" value="UniProtKB-UniRule"/>
</dbReference>
<evidence type="ECO:0000313" key="19">
    <source>
        <dbReference type="EMBL" id="GET41421.1"/>
    </source>
</evidence>